<keyword evidence="10 12" id="KW-0472">Membrane</keyword>
<evidence type="ECO:0000256" key="3">
    <source>
        <dbReference type="ARBA" id="ARBA00004651"/>
    </source>
</evidence>
<comment type="similarity">
    <text evidence="4 12">Belongs to the GcdB/MmdB/OadB family.</text>
</comment>
<keyword evidence="9 13" id="KW-1133">Transmembrane helix</keyword>
<dbReference type="EMBL" id="MJMI01000157">
    <property type="protein sequence ID" value="OLQ84700.1"/>
    <property type="molecule type" value="Genomic_DNA"/>
</dbReference>
<dbReference type="GO" id="GO:0016829">
    <property type="term" value="F:lyase activity"/>
    <property type="evidence" value="ECO:0007669"/>
    <property type="project" value="InterPro"/>
</dbReference>
<gene>
    <name evidence="14" type="ORF">BIY21_19865</name>
    <name evidence="15" type="ORF">EGH82_12130</name>
</gene>
<feature type="transmembrane region" description="Helical" evidence="13">
    <location>
        <begin position="12"/>
        <end position="35"/>
    </location>
</feature>
<dbReference type="NCBIfam" id="TIGR01109">
    <property type="entry name" value="Na_pump_decarbB"/>
    <property type="match status" value="1"/>
</dbReference>
<dbReference type="InterPro" id="IPR005661">
    <property type="entry name" value="OadB_MmdB"/>
</dbReference>
<dbReference type="EC" id="7.2.4.2" evidence="12"/>
<feature type="transmembrane region" description="Helical" evidence="13">
    <location>
        <begin position="161"/>
        <end position="182"/>
    </location>
</feature>
<dbReference type="GO" id="GO:0005886">
    <property type="term" value="C:plasma membrane"/>
    <property type="evidence" value="ECO:0007669"/>
    <property type="project" value="UniProtKB-SubCell"/>
</dbReference>
<feature type="transmembrane region" description="Helical" evidence="13">
    <location>
        <begin position="267"/>
        <end position="293"/>
    </location>
</feature>
<dbReference type="PIRSF" id="PIRSF015658">
    <property type="entry name" value="MmdB_OadB"/>
    <property type="match status" value="1"/>
</dbReference>
<protein>
    <recommendedName>
        <fullName evidence="12">Oxaloacetate decarboxylase beta chain</fullName>
        <ecNumber evidence="12">7.2.4.2</ecNumber>
    </recommendedName>
</protein>
<reference evidence="15 17" key="2">
    <citation type="submission" date="2018-11" db="EMBL/GenBank/DDBJ databases">
        <title>Vibrio ponticus strain CAIM 1751 pathogenic for the snapper Lutjanus guttatus.</title>
        <authorList>
            <person name="Soto-Rodriguez S."/>
            <person name="Lozano-Olvera R."/>
            <person name="Gomez-Gil B."/>
        </authorList>
    </citation>
    <scope>NUCLEOTIDE SEQUENCE [LARGE SCALE GENOMIC DNA]</scope>
    <source>
        <strain evidence="15 17">CAIM 1751</strain>
    </source>
</reference>
<keyword evidence="12" id="KW-0915">Sodium</keyword>
<keyword evidence="8" id="KW-1278">Translocase</keyword>
<evidence type="ECO:0000256" key="9">
    <source>
        <dbReference type="ARBA" id="ARBA00022989"/>
    </source>
</evidence>
<reference evidence="14 16" key="1">
    <citation type="submission" date="2016-09" db="EMBL/GenBank/DDBJ databases">
        <title>Genomic Taxonomy of the Vibrionaceae.</title>
        <authorList>
            <person name="Gonzalez-Castillo A."/>
            <person name="Gomez-Gil B."/>
            <person name="Enciso-Ibarra K."/>
        </authorList>
    </citation>
    <scope>NUCLEOTIDE SEQUENCE [LARGE SCALE GENOMIC DNA]</scope>
    <source>
        <strain evidence="14 16">CAIM 1731</strain>
    </source>
</reference>
<evidence type="ECO:0000256" key="7">
    <source>
        <dbReference type="ARBA" id="ARBA00022692"/>
    </source>
</evidence>
<dbReference type="PANTHER" id="PTHR35806">
    <property type="entry name" value="OXALOACETATE DECARBOXYLASE BETA CHAIN 2"/>
    <property type="match status" value="1"/>
</dbReference>
<keyword evidence="12" id="KW-0406">Ion transport</keyword>
<evidence type="ECO:0000313" key="14">
    <source>
        <dbReference type="EMBL" id="OLQ84700.1"/>
    </source>
</evidence>
<keyword evidence="16" id="KW-1185">Reference proteome</keyword>
<feature type="transmembrane region" description="Helical" evidence="13">
    <location>
        <begin position="42"/>
        <end position="62"/>
    </location>
</feature>
<comment type="cofactor">
    <cofactor evidence="1">
        <name>Na(+)</name>
        <dbReference type="ChEBI" id="CHEBI:29101"/>
    </cofactor>
</comment>
<feature type="transmembrane region" description="Helical" evidence="13">
    <location>
        <begin position="127"/>
        <end position="149"/>
    </location>
</feature>
<evidence type="ECO:0000256" key="4">
    <source>
        <dbReference type="ARBA" id="ARBA00010924"/>
    </source>
</evidence>
<dbReference type="Proteomes" id="UP000278792">
    <property type="component" value="Unassembled WGS sequence"/>
</dbReference>
<keyword evidence="6 12" id="KW-1003">Cell membrane</keyword>
<proteinExistence type="inferred from homology"/>
<evidence type="ECO:0000256" key="6">
    <source>
        <dbReference type="ARBA" id="ARBA00022475"/>
    </source>
</evidence>
<evidence type="ECO:0000256" key="2">
    <source>
        <dbReference type="ARBA" id="ARBA00003002"/>
    </source>
</evidence>
<organism evidence="15 17">
    <name type="scientific">Vibrio ponticus</name>
    <dbReference type="NCBI Taxonomy" id="265668"/>
    <lineage>
        <taxon>Bacteria</taxon>
        <taxon>Pseudomonadati</taxon>
        <taxon>Pseudomonadota</taxon>
        <taxon>Gammaproteobacteria</taxon>
        <taxon>Vibrionales</taxon>
        <taxon>Vibrionaceae</taxon>
        <taxon>Vibrio</taxon>
    </lineage>
</organism>
<keyword evidence="12" id="KW-0813">Transport</keyword>
<comment type="caution">
    <text evidence="15">The sequence shown here is derived from an EMBL/GenBank/DDBJ whole genome shotgun (WGS) entry which is preliminary data.</text>
</comment>
<evidence type="ECO:0000256" key="12">
    <source>
        <dbReference type="PIRNR" id="PIRNR015658"/>
    </source>
</evidence>
<evidence type="ECO:0000256" key="10">
    <source>
        <dbReference type="ARBA" id="ARBA00023136"/>
    </source>
</evidence>
<evidence type="ECO:0000256" key="5">
    <source>
        <dbReference type="ARBA" id="ARBA00011869"/>
    </source>
</evidence>
<dbReference type="Pfam" id="PF03977">
    <property type="entry name" value="OAD_beta"/>
    <property type="match status" value="1"/>
</dbReference>
<dbReference type="GO" id="GO:0006814">
    <property type="term" value="P:sodium ion transport"/>
    <property type="evidence" value="ECO:0007669"/>
    <property type="project" value="UniProtKB-UniRule"/>
</dbReference>
<evidence type="ECO:0000256" key="1">
    <source>
        <dbReference type="ARBA" id="ARBA00001959"/>
    </source>
</evidence>
<dbReference type="AlphaFoldDB" id="A0A3N3DZ78"/>
<sequence>MEGLLTLWSETGIANFEFGQLCMIAVGCTLLYLAIRKGFEPLLLLPIGFGAILANIPVVGLANSAVVNAIAAGDINLLTQFASVLGINDISAEAVKAAYKMAEPEQLTLLESLASNAKFTDGTLYTFYKVAVASGIAPLLIFLGVGAMTDFGALIANPKTLWLGAAAQFGIFATLFGAILLNYVPGMEFSMPDAASIAIIGGADGPTAIFLASKLSPDLLGAIAVAAYSYMALVPIIQPPIMKALTTPEERKIKMAQLRHVGKTEKILFPLSVLMMAILFLPSATPLVGMFCLGNLMREAGVVDRLSKTAQNELINIVTIFLGLSVGSKLQAEEFLNLETLGILALGAVAFSIGTAGGVLMAKLLNKFSKEDINPLIGAAGVSAVPMAARVVNKVGLEANPQNFLLMHAMGPNVAGVLGSAVAAGILLALVG</sequence>
<feature type="transmembrane region" description="Helical" evidence="13">
    <location>
        <begin position="314"/>
        <end position="332"/>
    </location>
</feature>
<dbReference type="PANTHER" id="PTHR35806:SF1">
    <property type="entry name" value="OXALOACETATE DECARBOXYLASE BETA CHAIN 2"/>
    <property type="match status" value="1"/>
</dbReference>
<dbReference type="EMBL" id="RKIK01000032">
    <property type="protein sequence ID" value="ROV59811.1"/>
    <property type="molecule type" value="Genomic_DNA"/>
</dbReference>
<dbReference type="RefSeq" id="WP_075652683.1">
    <property type="nucleotide sequence ID" value="NZ_AP019657.1"/>
</dbReference>
<comment type="subcellular location">
    <subcellularLocation>
        <location evidence="3">Cell membrane</location>
        <topology evidence="3">Multi-pass membrane protein</topology>
    </subcellularLocation>
</comment>
<feature type="transmembrane region" description="Helical" evidence="13">
    <location>
        <begin position="412"/>
        <end position="431"/>
    </location>
</feature>
<comment type="catalytic activity">
    <reaction evidence="11 12">
        <text>oxaloacetate + 2 Na(+)(in) + H(+) = pyruvate + 2 Na(+)(out) + CO2</text>
        <dbReference type="Rhea" id="RHEA:57724"/>
        <dbReference type="ChEBI" id="CHEBI:15361"/>
        <dbReference type="ChEBI" id="CHEBI:15378"/>
        <dbReference type="ChEBI" id="CHEBI:16452"/>
        <dbReference type="ChEBI" id="CHEBI:16526"/>
        <dbReference type="ChEBI" id="CHEBI:29101"/>
        <dbReference type="EC" id="7.2.4.2"/>
    </reaction>
</comment>
<dbReference type="Proteomes" id="UP000186206">
    <property type="component" value="Unassembled WGS sequence"/>
</dbReference>
<evidence type="ECO:0000256" key="13">
    <source>
        <dbReference type="SAM" id="Phobius"/>
    </source>
</evidence>
<evidence type="ECO:0000313" key="17">
    <source>
        <dbReference type="Proteomes" id="UP000278792"/>
    </source>
</evidence>
<evidence type="ECO:0000313" key="15">
    <source>
        <dbReference type="EMBL" id="ROV59811.1"/>
    </source>
</evidence>
<evidence type="ECO:0000256" key="11">
    <source>
        <dbReference type="ARBA" id="ARBA00048176"/>
    </source>
</evidence>
<keyword evidence="12" id="KW-0739">Sodium transport</keyword>
<name>A0A3N3DZ78_9VIBR</name>
<feature type="transmembrane region" description="Helical" evidence="13">
    <location>
        <begin position="338"/>
        <end position="361"/>
    </location>
</feature>
<comment type="function">
    <text evidence="2 12">Catalyzes the decarboxylation of oxaloacetate coupled to Na(+) translocation.</text>
</comment>
<accession>A0A3N3DZ78</accession>
<evidence type="ECO:0000256" key="8">
    <source>
        <dbReference type="ARBA" id="ARBA00022967"/>
    </source>
</evidence>
<evidence type="ECO:0000313" key="16">
    <source>
        <dbReference type="Proteomes" id="UP000186206"/>
    </source>
</evidence>
<dbReference type="OrthoDB" id="9783838at2"/>
<comment type="subunit">
    <text evidence="5 12">Heterotrimer of an alpha, a beta and a gamma subunit.</text>
</comment>
<dbReference type="GO" id="GO:0015451">
    <property type="term" value="F:decarboxylation-driven active transmembrane transporter activity"/>
    <property type="evidence" value="ECO:0007669"/>
    <property type="project" value="UniProtKB-EC"/>
</dbReference>
<keyword evidence="7 13" id="KW-0812">Transmembrane</keyword>